<dbReference type="InterPro" id="IPR013103">
    <property type="entry name" value="RVT_2"/>
</dbReference>
<dbReference type="Proteomes" id="UP000087766">
    <property type="component" value="Chromosome 7"/>
</dbReference>
<dbReference type="PANTHER" id="PTHR11439">
    <property type="entry name" value="GAG-POL-RELATED RETROTRANSPOSON"/>
    <property type="match status" value="1"/>
</dbReference>
<name>A0A1S3UK62_VIGRR</name>
<dbReference type="AlphaFoldDB" id="A0A1S3UK62"/>
<organism evidence="2 3">
    <name type="scientific">Vigna radiata var. radiata</name>
    <name type="common">Mung bean</name>
    <name type="synonym">Phaseolus aureus</name>
    <dbReference type="NCBI Taxonomy" id="3916"/>
    <lineage>
        <taxon>Eukaryota</taxon>
        <taxon>Viridiplantae</taxon>
        <taxon>Streptophyta</taxon>
        <taxon>Embryophyta</taxon>
        <taxon>Tracheophyta</taxon>
        <taxon>Spermatophyta</taxon>
        <taxon>Magnoliopsida</taxon>
        <taxon>eudicotyledons</taxon>
        <taxon>Gunneridae</taxon>
        <taxon>Pentapetalae</taxon>
        <taxon>rosids</taxon>
        <taxon>fabids</taxon>
        <taxon>Fabales</taxon>
        <taxon>Fabaceae</taxon>
        <taxon>Papilionoideae</taxon>
        <taxon>50 kb inversion clade</taxon>
        <taxon>NPAAA clade</taxon>
        <taxon>indigoferoid/millettioid clade</taxon>
        <taxon>Phaseoleae</taxon>
        <taxon>Vigna</taxon>
    </lineage>
</organism>
<dbReference type="Pfam" id="PF07727">
    <property type="entry name" value="RVT_2"/>
    <property type="match status" value="1"/>
</dbReference>
<dbReference type="OrthoDB" id="1411639at2759"/>
<feature type="domain" description="Reverse transcriptase Ty1/copia-type" evidence="1">
    <location>
        <begin position="3"/>
        <end position="98"/>
    </location>
</feature>
<sequence>MTQCKADHSVFYRHSSVGSVYLIVYVDDIVLTSSESHGISQMKQHLCNHFQIKDLGILRYFLGIEVAQSNDGIVISQRKYALDILKETGLMNSKPMDTLMDPDTKLLPKQGEPMSNPKKYRRLVGKLNYLTVTRPDISFAVSVVSQFFNSPCEDHWNAVIRILKYK</sequence>
<accession>A0A1S3UK62</accession>
<dbReference type="STRING" id="3916.A0A1S3UK62"/>
<protein>
    <submittedName>
        <fullName evidence="3">Uncharacterized protein LOC106766193</fullName>
    </submittedName>
</protein>
<gene>
    <name evidence="3" type="primary">LOC106766193</name>
</gene>
<reference evidence="2" key="1">
    <citation type="journal article" date="2014" name="Nat. Commun.">
        <title>Genome sequence of mungbean and insights into evolution within Vigna species.</title>
        <authorList>
            <person name="Kang Y.J."/>
            <person name="Kim S.K."/>
            <person name="Kim M.Y."/>
            <person name="Lestari P."/>
            <person name="Kim K.H."/>
            <person name="Ha B.K."/>
            <person name="Jun T.H."/>
            <person name="Hwang W.J."/>
            <person name="Lee T."/>
            <person name="Lee J."/>
            <person name="Shim S."/>
            <person name="Yoon M.Y."/>
            <person name="Jang Y.E."/>
            <person name="Han K.S."/>
            <person name="Taeprayoon P."/>
            <person name="Yoon N."/>
            <person name="Somta P."/>
            <person name="Tanya P."/>
            <person name="Kim K.S."/>
            <person name="Gwag J.G."/>
            <person name="Moon J.K."/>
            <person name="Lee Y.H."/>
            <person name="Park B.S."/>
            <person name="Bombarely A."/>
            <person name="Doyle J.J."/>
            <person name="Jackson S.A."/>
            <person name="Schafleitner R."/>
            <person name="Srinives P."/>
            <person name="Varshney R.K."/>
            <person name="Lee S.H."/>
        </authorList>
    </citation>
    <scope>NUCLEOTIDE SEQUENCE [LARGE SCALE GENOMIC DNA]</scope>
    <source>
        <strain evidence="2">cv. VC1973A</strain>
    </source>
</reference>
<evidence type="ECO:0000259" key="1">
    <source>
        <dbReference type="Pfam" id="PF07727"/>
    </source>
</evidence>
<dbReference type="PANTHER" id="PTHR11439:SF484">
    <property type="entry name" value="REVERSE TRANSCRIPTASE TY1_COPIA-TYPE DOMAIN-CONTAINING PROTEIN"/>
    <property type="match status" value="1"/>
</dbReference>
<evidence type="ECO:0000313" key="2">
    <source>
        <dbReference type="Proteomes" id="UP000087766"/>
    </source>
</evidence>
<dbReference type="KEGG" id="vra:106766193"/>
<dbReference type="GeneID" id="106766193"/>
<evidence type="ECO:0000313" key="3">
    <source>
        <dbReference type="RefSeq" id="XP_014506428.1"/>
    </source>
</evidence>
<dbReference type="RefSeq" id="XP_014506428.1">
    <property type="nucleotide sequence ID" value="XM_014650942.1"/>
</dbReference>
<proteinExistence type="predicted"/>
<dbReference type="InterPro" id="IPR043502">
    <property type="entry name" value="DNA/RNA_pol_sf"/>
</dbReference>
<dbReference type="SUPFAM" id="SSF56672">
    <property type="entry name" value="DNA/RNA polymerases"/>
    <property type="match status" value="1"/>
</dbReference>
<keyword evidence="2" id="KW-1185">Reference proteome</keyword>
<reference evidence="3" key="2">
    <citation type="submission" date="2025-08" db="UniProtKB">
        <authorList>
            <consortium name="RefSeq"/>
        </authorList>
    </citation>
    <scope>IDENTIFICATION</scope>
    <source>
        <tissue evidence="3">Leaf</tissue>
    </source>
</reference>